<keyword evidence="1" id="KW-0472">Membrane</keyword>
<evidence type="ECO:0000313" key="2">
    <source>
        <dbReference type="EMBL" id="KAK4224541.1"/>
    </source>
</evidence>
<name>A0AAN7BJB7_9PEZI</name>
<dbReference type="AlphaFoldDB" id="A0AAN7BJB7"/>
<evidence type="ECO:0000256" key="1">
    <source>
        <dbReference type="SAM" id="Phobius"/>
    </source>
</evidence>
<reference evidence="2" key="1">
    <citation type="journal article" date="2023" name="Mol. Phylogenet. Evol.">
        <title>Genome-scale phylogeny and comparative genomics of the fungal order Sordariales.</title>
        <authorList>
            <person name="Hensen N."/>
            <person name="Bonometti L."/>
            <person name="Westerberg I."/>
            <person name="Brannstrom I.O."/>
            <person name="Guillou S."/>
            <person name="Cros-Aarteil S."/>
            <person name="Calhoun S."/>
            <person name="Haridas S."/>
            <person name="Kuo A."/>
            <person name="Mondo S."/>
            <person name="Pangilinan J."/>
            <person name="Riley R."/>
            <person name="LaButti K."/>
            <person name="Andreopoulos B."/>
            <person name="Lipzen A."/>
            <person name="Chen C."/>
            <person name="Yan M."/>
            <person name="Daum C."/>
            <person name="Ng V."/>
            <person name="Clum A."/>
            <person name="Steindorff A."/>
            <person name="Ohm R.A."/>
            <person name="Martin F."/>
            <person name="Silar P."/>
            <person name="Natvig D.O."/>
            <person name="Lalanne C."/>
            <person name="Gautier V."/>
            <person name="Ament-Velasquez S.L."/>
            <person name="Kruys A."/>
            <person name="Hutchinson M.I."/>
            <person name="Powell A.J."/>
            <person name="Barry K."/>
            <person name="Miller A.N."/>
            <person name="Grigoriev I.V."/>
            <person name="Debuchy R."/>
            <person name="Gladieux P."/>
            <person name="Hiltunen Thoren M."/>
            <person name="Johannesson H."/>
        </authorList>
    </citation>
    <scope>NUCLEOTIDE SEQUENCE</scope>
    <source>
        <strain evidence="2">CBS 990.96</strain>
    </source>
</reference>
<keyword evidence="3" id="KW-1185">Reference proteome</keyword>
<gene>
    <name evidence="2" type="ORF">QBC38DRAFT_458228</name>
</gene>
<keyword evidence="1" id="KW-1133">Transmembrane helix</keyword>
<protein>
    <submittedName>
        <fullName evidence="2">Uncharacterized protein</fullName>
    </submittedName>
</protein>
<dbReference type="EMBL" id="MU865390">
    <property type="protein sequence ID" value="KAK4224541.1"/>
    <property type="molecule type" value="Genomic_DNA"/>
</dbReference>
<feature type="transmembrane region" description="Helical" evidence="1">
    <location>
        <begin position="93"/>
        <end position="115"/>
    </location>
</feature>
<keyword evidence="1" id="KW-0812">Transmembrane</keyword>
<comment type="caution">
    <text evidence="2">The sequence shown here is derived from an EMBL/GenBank/DDBJ whole genome shotgun (WGS) entry which is preliminary data.</text>
</comment>
<evidence type="ECO:0000313" key="3">
    <source>
        <dbReference type="Proteomes" id="UP001301958"/>
    </source>
</evidence>
<organism evidence="2 3">
    <name type="scientific">Podospora fimiseda</name>
    <dbReference type="NCBI Taxonomy" id="252190"/>
    <lineage>
        <taxon>Eukaryota</taxon>
        <taxon>Fungi</taxon>
        <taxon>Dikarya</taxon>
        <taxon>Ascomycota</taxon>
        <taxon>Pezizomycotina</taxon>
        <taxon>Sordariomycetes</taxon>
        <taxon>Sordariomycetidae</taxon>
        <taxon>Sordariales</taxon>
        <taxon>Podosporaceae</taxon>
        <taxon>Podospora</taxon>
    </lineage>
</organism>
<reference evidence="2" key="2">
    <citation type="submission" date="2023-05" db="EMBL/GenBank/DDBJ databases">
        <authorList>
            <consortium name="Lawrence Berkeley National Laboratory"/>
            <person name="Steindorff A."/>
            <person name="Hensen N."/>
            <person name="Bonometti L."/>
            <person name="Westerberg I."/>
            <person name="Brannstrom I.O."/>
            <person name="Guillou S."/>
            <person name="Cros-Aarteil S."/>
            <person name="Calhoun S."/>
            <person name="Haridas S."/>
            <person name="Kuo A."/>
            <person name="Mondo S."/>
            <person name="Pangilinan J."/>
            <person name="Riley R."/>
            <person name="Labutti K."/>
            <person name="Andreopoulos B."/>
            <person name="Lipzen A."/>
            <person name="Chen C."/>
            <person name="Yanf M."/>
            <person name="Daum C."/>
            <person name="Ng V."/>
            <person name="Clum A."/>
            <person name="Ohm R."/>
            <person name="Martin F."/>
            <person name="Silar P."/>
            <person name="Natvig D."/>
            <person name="Lalanne C."/>
            <person name="Gautier V."/>
            <person name="Ament-Velasquez S.L."/>
            <person name="Kruys A."/>
            <person name="Hutchinson M.I."/>
            <person name="Powell A.J."/>
            <person name="Barry K."/>
            <person name="Miller A.N."/>
            <person name="Grigoriev I.V."/>
            <person name="Debuchy R."/>
            <person name="Gladieux P."/>
            <person name="Thoren M.H."/>
            <person name="Johannesson H."/>
        </authorList>
    </citation>
    <scope>NUCLEOTIDE SEQUENCE</scope>
    <source>
        <strain evidence="2">CBS 990.96</strain>
    </source>
</reference>
<accession>A0AAN7BJB7</accession>
<dbReference type="Proteomes" id="UP001301958">
    <property type="component" value="Unassembled WGS sequence"/>
</dbReference>
<proteinExistence type="predicted"/>
<sequence length="144" mass="16445">MALAWEKYTPDVEVLVGRISDFLEAQGSRTEIQEAQNNALKHRIEFLIQETAGMRQRARYLRERLELQNTAVNNFMVLELARLARRETSVMKWLAVLGLVFLPSACIAEIITLPAEVHVNFWMSAAVVTVFLMGICVVTIRARR</sequence>
<feature type="transmembrane region" description="Helical" evidence="1">
    <location>
        <begin position="121"/>
        <end position="140"/>
    </location>
</feature>